<proteinExistence type="predicted"/>
<organism evidence="2 3">
    <name type="scientific">Alloyangia pacifica</name>
    <dbReference type="NCBI Taxonomy" id="311180"/>
    <lineage>
        <taxon>Bacteria</taxon>
        <taxon>Pseudomonadati</taxon>
        <taxon>Pseudomonadota</taxon>
        <taxon>Alphaproteobacteria</taxon>
        <taxon>Rhodobacterales</taxon>
        <taxon>Roseobacteraceae</taxon>
        <taxon>Alloyangia</taxon>
    </lineage>
</organism>
<evidence type="ECO:0000313" key="3">
    <source>
        <dbReference type="Proteomes" id="UP000199392"/>
    </source>
</evidence>
<dbReference type="RefSeq" id="WP_092422757.1">
    <property type="nucleotide sequence ID" value="NZ_FNCL01000003.1"/>
</dbReference>
<feature type="signal peptide" evidence="1">
    <location>
        <begin position="1"/>
        <end position="21"/>
    </location>
</feature>
<protein>
    <submittedName>
        <fullName evidence="2">Uncharacterized protein</fullName>
    </submittedName>
</protein>
<accession>A0A1I6RIA6</accession>
<dbReference type="AlphaFoldDB" id="A0A1I6RIA6"/>
<evidence type="ECO:0000313" key="2">
    <source>
        <dbReference type="EMBL" id="SFS64483.1"/>
    </source>
</evidence>
<dbReference type="STRING" id="311180.SAMN04488050_103111"/>
<sequence length="96" mass="10600">MNTPLLTLSLLLALGATAAQAECYAEYKAKQDDPLRLQYGIALLPTETCPSKNTAAAQLEIRLDRNGWTLLSVVALSEQPPSEEKKKNAGEFYLRY</sequence>
<keyword evidence="3" id="KW-1185">Reference proteome</keyword>
<dbReference type="OrthoDB" id="7745874at2"/>
<keyword evidence="1" id="KW-0732">Signal</keyword>
<name>A0A1I6RIA6_9RHOB</name>
<evidence type="ECO:0000256" key="1">
    <source>
        <dbReference type="SAM" id="SignalP"/>
    </source>
</evidence>
<feature type="chain" id="PRO_5011607659" evidence="1">
    <location>
        <begin position="22"/>
        <end position="96"/>
    </location>
</feature>
<reference evidence="3" key="1">
    <citation type="submission" date="2016-10" db="EMBL/GenBank/DDBJ databases">
        <authorList>
            <person name="Varghese N."/>
            <person name="Submissions S."/>
        </authorList>
    </citation>
    <scope>NUCLEOTIDE SEQUENCE [LARGE SCALE GENOMIC DNA]</scope>
    <source>
        <strain evidence="3">DSM 26894</strain>
    </source>
</reference>
<gene>
    <name evidence="2" type="ORF">SAMN04488050_103111</name>
</gene>
<dbReference type="EMBL" id="FOZW01000003">
    <property type="protein sequence ID" value="SFS64483.1"/>
    <property type="molecule type" value="Genomic_DNA"/>
</dbReference>
<dbReference type="Proteomes" id="UP000199392">
    <property type="component" value="Unassembled WGS sequence"/>
</dbReference>